<keyword evidence="1" id="KW-0812">Transmembrane</keyword>
<sequence length="127" mass="14615">MRALAMFERTGFQDFSPSLEGFRQSWWTMLLALPFTLVSLSSLNLLQQRMGRAPESLSLNLIEDLVGWLVYIGLFIMVARWLGRARLVLPAIMVLNWARLWGQCWRHRSTCWSGSTSSTVRVSRCCC</sequence>
<protein>
    <submittedName>
        <fullName evidence="2">Uncharacterized protein</fullName>
    </submittedName>
</protein>
<evidence type="ECO:0000256" key="1">
    <source>
        <dbReference type="SAM" id="Phobius"/>
    </source>
</evidence>
<organism evidence="2 3">
    <name type="scientific">Hankyongella ginsenosidimutans</name>
    <dbReference type="NCBI Taxonomy" id="1763828"/>
    <lineage>
        <taxon>Bacteria</taxon>
        <taxon>Pseudomonadati</taxon>
        <taxon>Pseudomonadota</taxon>
        <taxon>Alphaproteobacteria</taxon>
        <taxon>Sphingomonadales</taxon>
        <taxon>Sphingomonadaceae</taxon>
        <taxon>Hankyongella</taxon>
    </lineage>
</organism>
<proteinExistence type="predicted"/>
<reference evidence="3" key="1">
    <citation type="submission" date="2019-04" db="EMBL/GenBank/DDBJ databases">
        <title>Complete genome sequence of Sphingomonas sp. W1-2-3.</title>
        <authorList>
            <person name="Im W.T."/>
        </authorList>
    </citation>
    <scope>NUCLEOTIDE SEQUENCE [LARGE SCALE GENOMIC DNA]</scope>
    <source>
        <strain evidence="3">W1-2-3</strain>
    </source>
</reference>
<dbReference type="Proteomes" id="UP000298714">
    <property type="component" value="Chromosome"/>
</dbReference>
<dbReference type="AlphaFoldDB" id="A0A4D7CB66"/>
<feature type="transmembrane region" description="Helical" evidence="1">
    <location>
        <begin position="65"/>
        <end position="83"/>
    </location>
</feature>
<feature type="transmembrane region" description="Helical" evidence="1">
    <location>
        <begin position="26"/>
        <end position="45"/>
    </location>
</feature>
<accession>A0A4D7CB66</accession>
<keyword evidence="1" id="KW-0472">Membrane</keyword>
<name>A0A4D7CB66_9SPHN</name>
<evidence type="ECO:0000313" key="3">
    <source>
        <dbReference type="Proteomes" id="UP000298714"/>
    </source>
</evidence>
<keyword evidence="1" id="KW-1133">Transmembrane helix</keyword>
<keyword evidence="3" id="KW-1185">Reference proteome</keyword>
<dbReference type="EMBL" id="CP039704">
    <property type="protein sequence ID" value="QCI79036.1"/>
    <property type="molecule type" value="Genomic_DNA"/>
</dbReference>
<gene>
    <name evidence="2" type="ORF">E6W36_03920</name>
</gene>
<dbReference type="KEGG" id="hgn:E6W36_03920"/>
<evidence type="ECO:0000313" key="2">
    <source>
        <dbReference type="EMBL" id="QCI79036.1"/>
    </source>
</evidence>